<name>A0A6J7AU04_9ZZZZ</name>
<dbReference type="PANTHER" id="PTHR43802">
    <property type="entry name" value="ENOYL-COA HYDRATASE"/>
    <property type="match status" value="1"/>
</dbReference>
<dbReference type="Gene3D" id="3.90.226.10">
    <property type="entry name" value="2-enoyl-CoA Hydratase, Chain A, domain 1"/>
    <property type="match status" value="1"/>
</dbReference>
<dbReference type="InterPro" id="IPR029045">
    <property type="entry name" value="ClpP/crotonase-like_dom_sf"/>
</dbReference>
<comment type="similarity">
    <text evidence="1">Belongs to the enoyl-CoA hydratase/isomerase family.</text>
</comment>
<dbReference type="SUPFAM" id="SSF52096">
    <property type="entry name" value="ClpP/crotonase"/>
    <property type="match status" value="1"/>
</dbReference>
<sequence length="272" mass="30008">MTDSSPSPETPAARTFVRTEVVGRVGVLTLDRPDRLNAMSNVMDEEFFDALRELLAHPDVRCILWRAEGRAFSAGRDVSELGNRPPGSSDYHYIHAGHAATHETLVPPKVPIVCAIQGWAIGGSFERTLLCDLRVAADDAKFKLPELAHGLIPDSGGTARLFQMCGHGIVTDLVLTGRVMDAEEAFRHGIVSRVVPRDELDTIAMEIAQSIAALPPLAVRAWRQNMNDIATPLVTKSLHDELVQQMLVYKSEDFAEFKAARAEKREPIYRTT</sequence>
<proteinExistence type="inferred from homology"/>
<dbReference type="Pfam" id="PF00378">
    <property type="entry name" value="ECH_1"/>
    <property type="match status" value="1"/>
</dbReference>
<reference evidence="2" key="1">
    <citation type="submission" date="2020-05" db="EMBL/GenBank/DDBJ databases">
        <authorList>
            <person name="Chiriac C."/>
            <person name="Salcher M."/>
            <person name="Ghai R."/>
            <person name="Kavagutti S V."/>
        </authorList>
    </citation>
    <scope>NUCLEOTIDE SEQUENCE</scope>
</reference>
<dbReference type="InterPro" id="IPR001753">
    <property type="entry name" value="Enoyl-CoA_hydra/iso"/>
</dbReference>
<dbReference type="CDD" id="cd06558">
    <property type="entry name" value="crotonase-like"/>
    <property type="match status" value="1"/>
</dbReference>
<organism evidence="2">
    <name type="scientific">freshwater metagenome</name>
    <dbReference type="NCBI Taxonomy" id="449393"/>
    <lineage>
        <taxon>unclassified sequences</taxon>
        <taxon>metagenomes</taxon>
        <taxon>ecological metagenomes</taxon>
    </lineage>
</organism>
<accession>A0A6J7AU04</accession>
<evidence type="ECO:0000313" key="2">
    <source>
        <dbReference type="EMBL" id="CAB4836422.1"/>
    </source>
</evidence>
<gene>
    <name evidence="2" type="ORF">UFOPK3139_02865</name>
</gene>
<protein>
    <submittedName>
        <fullName evidence="2">Unannotated protein</fullName>
    </submittedName>
</protein>
<dbReference type="PANTHER" id="PTHR43802:SF1">
    <property type="entry name" value="IP11341P-RELATED"/>
    <property type="match status" value="1"/>
</dbReference>
<dbReference type="AlphaFoldDB" id="A0A6J7AU04"/>
<dbReference type="EMBL" id="CAFABA010000174">
    <property type="protein sequence ID" value="CAB4836422.1"/>
    <property type="molecule type" value="Genomic_DNA"/>
</dbReference>
<evidence type="ECO:0000256" key="1">
    <source>
        <dbReference type="ARBA" id="ARBA00005254"/>
    </source>
</evidence>